<gene>
    <name evidence="1" type="ORF">TT95_00034</name>
</gene>
<reference evidence="2" key="1">
    <citation type="submission" date="2015-02" db="EMBL/GenBank/DDBJ databases">
        <title>Draft genome sequence for camelpox virus strain 0408151v.</title>
        <authorList>
            <person name="Knight B.M."/>
            <person name="Bortzner J."/>
            <person name="Roberts D."/>
            <person name="Lin D."/>
            <person name="Hari K."/>
            <person name="Winegar R.A."/>
        </authorList>
    </citation>
    <scope>NUCLEOTIDE SEQUENCE [LARGE SCALE GENOMIC DNA]</scope>
</reference>
<organism evidence="1 2">
    <name type="scientific">Camelpox virus</name>
    <dbReference type="NCBI Taxonomy" id="28873"/>
    <lineage>
        <taxon>Viruses</taxon>
        <taxon>Varidnaviria</taxon>
        <taxon>Bamfordvirae</taxon>
        <taxon>Nucleocytoviricota</taxon>
        <taxon>Pokkesviricetes</taxon>
        <taxon>Chitovirales</taxon>
        <taxon>Poxviridae</taxon>
        <taxon>Chordopoxvirinae</taxon>
        <taxon>Orthopoxvirus</taxon>
        <taxon>Orthopoxvirus camelpox</taxon>
    </lineage>
</organism>
<evidence type="ECO:0000313" key="1">
    <source>
        <dbReference type="EMBL" id="AKU40392.1"/>
    </source>
</evidence>
<name>A0A0K1LD18_9POXV</name>
<protein>
    <submittedName>
        <fullName evidence="1">Uncharacterized protein</fullName>
    </submittedName>
</protein>
<dbReference type="EMBL" id="KP768318">
    <property type="protein sequence ID" value="AKU40392.1"/>
    <property type="molecule type" value="Genomic_DNA"/>
</dbReference>
<accession>A0A0K1LD18</accession>
<proteinExistence type="predicted"/>
<dbReference type="Proteomes" id="UP000157591">
    <property type="component" value="Segment"/>
</dbReference>
<sequence length="31" mass="3582">MSSNVSLTTWKLSIFKIDDVLIFMLIINPKN</sequence>
<evidence type="ECO:0000313" key="2">
    <source>
        <dbReference type="Proteomes" id="UP000157591"/>
    </source>
</evidence>